<dbReference type="Proteomes" id="UP000594014">
    <property type="component" value="Chromosome"/>
</dbReference>
<organism evidence="1 2">
    <name type="scientific">Anoxybacterium hadale</name>
    <dbReference type="NCBI Taxonomy" id="3408580"/>
    <lineage>
        <taxon>Bacteria</taxon>
        <taxon>Bacillati</taxon>
        <taxon>Bacillota</taxon>
        <taxon>Clostridia</taxon>
        <taxon>Peptostreptococcales</taxon>
        <taxon>Anaerovoracaceae</taxon>
        <taxon>Anoxybacterium</taxon>
    </lineage>
</organism>
<protein>
    <submittedName>
        <fullName evidence="1">HAMP domain-containing histidine kinase</fullName>
    </submittedName>
</protein>
<name>A0ACD1AF74_9FIRM</name>
<keyword evidence="1" id="KW-0808">Transferase</keyword>
<sequence>MKRNTIKWRIFKYNLIMIVTLILLVTVTFNIVVRLYLERDIISQLDQITSRTVNTALHQRPAQFPEVRKSNNTSPGDGGMIKNPSPGSGSMGKNSPSPAKIGGNGSREIAIPGEEGTGAKSETNSNTDSDNDKVFRYYFMLNRSLNEPLSIINADYILLDRDENLIAPPENETSVLSEQIVKEIKNSSPDFSNQEYLKMTISGANYIGVVRSLSQENRSDLGWIIIYTSLQKVNQLQFYINGILFVILFFLSIIAMLLSSSLSGKLSKPFHLLNQHLNAISERNFGMKIQIPVYDELQETVNNINIMSEKLGAYDKAQKSFLQNVSHEFRTPLMSIQSYAEGIKYNVVEKESAVDVILNETKRMTSLLEELLYLSRLEAIEENYHFETIKINSVISCIADRMSGIALQKNVAISVSEPDEEIVLKGDEEKLSRAITNIVSNCIRYAESKVSIAFSAENGHQLLIQISDDGPGCETDDLPYIFERFYKGRQGNFGLGLAISKQVIERHSGTITAHNLPSKGAIFVIKM</sequence>
<evidence type="ECO:0000313" key="2">
    <source>
        <dbReference type="Proteomes" id="UP000594014"/>
    </source>
</evidence>
<keyword evidence="2" id="KW-1185">Reference proteome</keyword>
<evidence type="ECO:0000313" key="1">
    <source>
        <dbReference type="EMBL" id="QOX65141.1"/>
    </source>
</evidence>
<proteinExistence type="predicted"/>
<dbReference type="EMBL" id="CP042469">
    <property type="protein sequence ID" value="QOX65141.1"/>
    <property type="molecule type" value="Genomic_DNA"/>
</dbReference>
<keyword evidence="1" id="KW-0418">Kinase</keyword>
<accession>A0ACD1AF74</accession>
<reference evidence="1" key="1">
    <citation type="submission" date="2019-08" db="EMBL/GenBank/DDBJ databases">
        <title>Genome sequence of Clostridiales bacterium MT110.</title>
        <authorList>
            <person name="Cao J."/>
        </authorList>
    </citation>
    <scope>NUCLEOTIDE SEQUENCE</scope>
    <source>
        <strain evidence="1">MT110</strain>
    </source>
</reference>
<gene>
    <name evidence="1" type="ORF">FRZ06_18205</name>
</gene>